<dbReference type="PANTHER" id="PTHR33657:SF6">
    <property type="entry name" value="SECRETED PROTEIN"/>
    <property type="match status" value="1"/>
</dbReference>
<reference evidence="1 2" key="1">
    <citation type="submission" date="2020-01" db="EMBL/GenBank/DDBJ databases">
        <title>Identification and distribution of gene clusters putatively required for synthesis of sphingolipid metabolism inhibitors in phylogenetically diverse species of the filamentous fungus Fusarium.</title>
        <authorList>
            <person name="Kim H.-S."/>
            <person name="Busman M."/>
            <person name="Brown D.W."/>
            <person name="Divon H."/>
            <person name="Uhlig S."/>
            <person name="Proctor R.H."/>
        </authorList>
    </citation>
    <scope>NUCLEOTIDE SEQUENCE [LARGE SCALE GENOMIC DNA]</scope>
    <source>
        <strain evidence="1 2">NRRL 20459</strain>
    </source>
</reference>
<evidence type="ECO:0000313" key="1">
    <source>
        <dbReference type="EMBL" id="KAF4452850.1"/>
    </source>
</evidence>
<keyword evidence="2" id="KW-1185">Reference proteome</keyword>
<protein>
    <submittedName>
        <fullName evidence="1">Uncharacterized protein</fullName>
    </submittedName>
</protein>
<proteinExistence type="predicted"/>
<evidence type="ECO:0000313" key="2">
    <source>
        <dbReference type="Proteomes" id="UP000554235"/>
    </source>
</evidence>
<accession>A0A8H4NYW0</accession>
<dbReference type="Proteomes" id="UP000554235">
    <property type="component" value="Unassembled WGS sequence"/>
</dbReference>
<sequence>YYFEKDQLVWGSIGVGPGNGHVHDWENIIIFAQGDEVKRVAPSCHGKYSGATSTPRLDGTRAKVVYHKDGASTHCFRMANEADDGIENHTGQWFLGNLVGWDNWPVLDGSSLRDRVYNAWPGGVGPKFWDADDKFTNTLRDAAGDSVPGFDPAVDE</sequence>
<dbReference type="Pfam" id="PF05630">
    <property type="entry name" value="NPP1"/>
    <property type="match status" value="1"/>
</dbReference>
<organism evidence="1 2">
    <name type="scientific">Fusarium albosuccineum</name>
    <dbReference type="NCBI Taxonomy" id="1237068"/>
    <lineage>
        <taxon>Eukaryota</taxon>
        <taxon>Fungi</taxon>
        <taxon>Dikarya</taxon>
        <taxon>Ascomycota</taxon>
        <taxon>Pezizomycotina</taxon>
        <taxon>Sordariomycetes</taxon>
        <taxon>Hypocreomycetidae</taxon>
        <taxon>Hypocreales</taxon>
        <taxon>Nectriaceae</taxon>
        <taxon>Fusarium</taxon>
        <taxon>Fusarium decemcellulare species complex</taxon>
    </lineage>
</organism>
<dbReference type="PANTHER" id="PTHR33657">
    <property type="entry name" value="DOMAIN PROTEIN, PUTATIVE (AFU_ORTHOLOGUE AFUA_5G00600)-RELATED"/>
    <property type="match status" value="1"/>
</dbReference>
<name>A0A8H4NYW0_9HYPO</name>
<feature type="non-terminal residue" evidence="1">
    <location>
        <position position="1"/>
    </location>
</feature>
<gene>
    <name evidence="1" type="ORF">FALBO_16104</name>
</gene>
<dbReference type="OrthoDB" id="89086at2759"/>
<dbReference type="AlphaFoldDB" id="A0A8H4NYW0"/>
<comment type="caution">
    <text evidence="1">The sequence shown here is derived from an EMBL/GenBank/DDBJ whole genome shotgun (WGS) entry which is preliminary data.</text>
</comment>
<dbReference type="InterPro" id="IPR008701">
    <property type="entry name" value="NPP1"/>
</dbReference>
<dbReference type="EMBL" id="JAADYS010002934">
    <property type="protein sequence ID" value="KAF4452850.1"/>
    <property type="molecule type" value="Genomic_DNA"/>
</dbReference>